<dbReference type="AlphaFoldDB" id="A0A5N7BC16"/>
<accession>A0A5N7BC16</accession>
<gene>
    <name evidence="2" type="ORF">BDV26DRAFT_291466</name>
</gene>
<evidence type="ECO:0000313" key="3">
    <source>
        <dbReference type="Proteomes" id="UP000326198"/>
    </source>
</evidence>
<evidence type="ECO:0000256" key="1">
    <source>
        <dbReference type="SAM" id="MobiDB-lite"/>
    </source>
</evidence>
<protein>
    <submittedName>
        <fullName evidence="2">Uncharacterized protein</fullName>
    </submittedName>
</protein>
<reference evidence="2 3" key="1">
    <citation type="submission" date="2019-04" db="EMBL/GenBank/DDBJ databases">
        <title>Friends and foes A comparative genomics studyof 23 Aspergillus species from section Flavi.</title>
        <authorList>
            <consortium name="DOE Joint Genome Institute"/>
            <person name="Kjaerbolling I."/>
            <person name="Vesth T."/>
            <person name="Frisvad J.C."/>
            <person name="Nybo J.L."/>
            <person name="Theobald S."/>
            <person name="Kildgaard S."/>
            <person name="Isbrandt T."/>
            <person name="Kuo A."/>
            <person name="Sato A."/>
            <person name="Lyhne E.K."/>
            <person name="Kogle M.E."/>
            <person name="Wiebenga A."/>
            <person name="Kun R.S."/>
            <person name="Lubbers R.J."/>
            <person name="Makela M.R."/>
            <person name="Barry K."/>
            <person name="Chovatia M."/>
            <person name="Clum A."/>
            <person name="Daum C."/>
            <person name="Haridas S."/>
            <person name="He G."/>
            <person name="LaButti K."/>
            <person name="Lipzen A."/>
            <person name="Mondo S."/>
            <person name="Riley R."/>
            <person name="Salamov A."/>
            <person name="Simmons B.A."/>
            <person name="Magnuson J.K."/>
            <person name="Henrissat B."/>
            <person name="Mortensen U.H."/>
            <person name="Larsen T.O."/>
            <person name="Devries R.P."/>
            <person name="Grigoriev I.V."/>
            <person name="Machida M."/>
            <person name="Baker S.E."/>
            <person name="Andersen M.R."/>
        </authorList>
    </citation>
    <scope>NUCLEOTIDE SEQUENCE [LARGE SCALE GENOMIC DNA]</scope>
    <source>
        <strain evidence="2 3">IBT 29228</strain>
    </source>
</reference>
<feature type="compositionally biased region" description="Polar residues" evidence="1">
    <location>
        <begin position="57"/>
        <end position="77"/>
    </location>
</feature>
<feature type="compositionally biased region" description="Low complexity" evidence="1">
    <location>
        <begin position="85"/>
        <end position="98"/>
    </location>
</feature>
<evidence type="ECO:0000313" key="2">
    <source>
        <dbReference type="EMBL" id="KAE8379303.1"/>
    </source>
</evidence>
<name>A0A5N7BC16_9EURO</name>
<dbReference type="Proteomes" id="UP000326198">
    <property type="component" value="Unassembled WGS sequence"/>
</dbReference>
<keyword evidence="3" id="KW-1185">Reference proteome</keyword>
<sequence>MARLCVPGFIFRRDRPSARFTTQPAFRSFPCSVSYRANPPVSPRPFLPVTKPGVHSFSATSTSSTGDRSFSQMSQGSHLPVRSVRAPAPRSTTTPARTGVVAALKTVSSRLAERRATRQARPRPWAQPTSTAAGNPSSAHCKPAPAKPALRQPTKPAGSAGTRGNHAQRAIARVGNAVRELVKSPPKAKPAKRVRFGETTVVTVSRWIDRSEHSFIFPSWFGHLQGWRVFALSEPNEDGETEKYVSQWGSDPYDMLHTHYQATRPCGREGCVWGIIRDLMYRHPTWTPEMAIKGFNRWREIMRGRGKFYL</sequence>
<dbReference type="EMBL" id="ML736196">
    <property type="protein sequence ID" value="KAE8379303.1"/>
    <property type="molecule type" value="Genomic_DNA"/>
</dbReference>
<feature type="region of interest" description="Disordered" evidence="1">
    <location>
        <begin position="55"/>
        <end position="167"/>
    </location>
</feature>
<proteinExistence type="predicted"/>
<feature type="compositionally biased region" description="Polar residues" evidence="1">
    <location>
        <begin position="127"/>
        <end position="138"/>
    </location>
</feature>
<organism evidence="2 3">
    <name type="scientific">Aspergillus bertholletiae</name>
    <dbReference type="NCBI Taxonomy" id="1226010"/>
    <lineage>
        <taxon>Eukaryota</taxon>
        <taxon>Fungi</taxon>
        <taxon>Dikarya</taxon>
        <taxon>Ascomycota</taxon>
        <taxon>Pezizomycotina</taxon>
        <taxon>Eurotiomycetes</taxon>
        <taxon>Eurotiomycetidae</taxon>
        <taxon>Eurotiales</taxon>
        <taxon>Aspergillaceae</taxon>
        <taxon>Aspergillus</taxon>
        <taxon>Aspergillus subgen. Circumdati</taxon>
    </lineage>
</organism>
<dbReference type="OrthoDB" id="4221626at2759"/>